<feature type="region of interest" description="Disordered" evidence="8">
    <location>
        <begin position="343"/>
        <end position="389"/>
    </location>
</feature>
<feature type="compositionally biased region" description="Polar residues" evidence="8">
    <location>
        <begin position="448"/>
        <end position="460"/>
    </location>
</feature>
<dbReference type="Gene3D" id="3.30.200.20">
    <property type="entry name" value="Phosphorylase Kinase, domain 1"/>
    <property type="match status" value="1"/>
</dbReference>
<evidence type="ECO:0000256" key="6">
    <source>
        <dbReference type="ARBA" id="ARBA00022840"/>
    </source>
</evidence>
<feature type="region of interest" description="Disordered" evidence="8">
    <location>
        <begin position="171"/>
        <end position="272"/>
    </location>
</feature>
<feature type="region of interest" description="Disordered" evidence="8">
    <location>
        <begin position="424"/>
        <end position="631"/>
    </location>
</feature>
<dbReference type="AlphaFoldDB" id="A0AAV6GK78"/>
<feature type="compositionally biased region" description="Polar residues" evidence="8">
    <location>
        <begin position="552"/>
        <end position="561"/>
    </location>
</feature>
<evidence type="ECO:0000313" key="11">
    <source>
        <dbReference type="Proteomes" id="UP000823561"/>
    </source>
</evidence>
<dbReference type="InterPro" id="IPR011009">
    <property type="entry name" value="Kinase-like_dom_sf"/>
</dbReference>
<feature type="compositionally biased region" description="Basic and acidic residues" evidence="8">
    <location>
        <begin position="364"/>
        <end position="385"/>
    </location>
</feature>
<dbReference type="PANTHER" id="PTHR24342:SF20">
    <property type="entry name" value="MYOSIN LIGHT CHAIN KINASE, SMOOTH MUSCLE"/>
    <property type="match status" value="1"/>
</dbReference>
<evidence type="ECO:0000256" key="2">
    <source>
        <dbReference type="ARBA" id="ARBA00022527"/>
    </source>
</evidence>
<protein>
    <recommendedName>
        <fullName evidence="9">Protein kinase domain-containing protein</fullName>
    </recommendedName>
</protein>
<keyword evidence="11" id="KW-1185">Reference proteome</keyword>
<dbReference type="FunFam" id="1.10.510.10:FF:000135">
    <property type="entry name" value="Putative myosin light chain kinase 3"/>
    <property type="match status" value="1"/>
</dbReference>
<keyword evidence="4 7" id="KW-0547">Nucleotide-binding</keyword>
<dbReference type="GO" id="GO:0043065">
    <property type="term" value="P:positive regulation of apoptotic process"/>
    <property type="evidence" value="ECO:0007669"/>
    <property type="project" value="TreeGrafter"/>
</dbReference>
<dbReference type="SMART" id="SM00220">
    <property type="entry name" value="S_TKc"/>
    <property type="match status" value="1"/>
</dbReference>
<dbReference type="SUPFAM" id="SSF56112">
    <property type="entry name" value="Protein kinase-like (PK-like)"/>
    <property type="match status" value="1"/>
</dbReference>
<evidence type="ECO:0000256" key="8">
    <source>
        <dbReference type="SAM" id="MobiDB-lite"/>
    </source>
</evidence>
<dbReference type="Proteomes" id="UP000823561">
    <property type="component" value="Chromosome 9"/>
</dbReference>
<gene>
    <name evidence="10" type="ORF">AALO_G00122400</name>
</gene>
<dbReference type="GO" id="GO:0005524">
    <property type="term" value="F:ATP binding"/>
    <property type="evidence" value="ECO:0007669"/>
    <property type="project" value="UniProtKB-UniRule"/>
</dbReference>
<evidence type="ECO:0000256" key="3">
    <source>
        <dbReference type="ARBA" id="ARBA00022679"/>
    </source>
</evidence>
<feature type="binding site" evidence="7">
    <location>
        <position position="697"/>
    </location>
    <ligand>
        <name>ATP</name>
        <dbReference type="ChEBI" id="CHEBI:30616"/>
    </ligand>
</feature>
<proteinExistence type="inferred from homology"/>
<feature type="domain" description="Protein kinase" evidence="9">
    <location>
        <begin position="668"/>
        <end position="923"/>
    </location>
</feature>
<dbReference type="InterPro" id="IPR017441">
    <property type="entry name" value="Protein_kinase_ATP_BS"/>
</dbReference>
<dbReference type="GO" id="GO:0004674">
    <property type="term" value="F:protein serine/threonine kinase activity"/>
    <property type="evidence" value="ECO:0007669"/>
    <property type="project" value="UniProtKB-KW"/>
</dbReference>
<dbReference type="PANTHER" id="PTHR24342">
    <property type="entry name" value="SERINE/THREONINE-PROTEIN KINASE 17"/>
    <property type="match status" value="1"/>
</dbReference>
<dbReference type="PROSITE" id="PS00107">
    <property type="entry name" value="PROTEIN_KINASE_ATP"/>
    <property type="match status" value="1"/>
</dbReference>
<feature type="compositionally biased region" description="Basic and acidic residues" evidence="8">
    <location>
        <begin position="476"/>
        <end position="546"/>
    </location>
</feature>
<dbReference type="InterPro" id="IPR008271">
    <property type="entry name" value="Ser/Thr_kinase_AS"/>
</dbReference>
<keyword evidence="5" id="KW-0418">Kinase</keyword>
<keyword evidence="3" id="KW-0808">Transferase</keyword>
<feature type="compositionally biased region" description="Basic and acidic residues" evidence="8">
    <location>
        <begin position="573"/>
        <end position="585"/>
    </location>
</feature>
<evidence type="ECO:0000256" key="7">
    <source>
        <dbReference type="PROSITE-ProRule" id="PRU10141"/>
    </source>
</evidence>
<dbReference type="GO" id="GO:0035556">
    <property type="term" value="P:intracellular signal transduction"/>
    <property type="evidence" value="ECO:0007669"/>
    <property type="project" value="TreeGrafter"/>
</dbReference>
<reference evidence="10" key="1">
    <citation type="submission" date="2020-10" db="EMBL/GenBank/DDBJ databases">
        <title>Chromosome-scale genome assembly of the Allis shad, Alosa alosa.</title>
        <authorList>
            <person name="Margot Z."/>
            <person name="Christophe K."/>
            <person name="Cabau C."/>
            <person name="Louis A."/>
            <person name="Berthelot C."/>
            <person name="Parey E."/>
            <person name="Roest Crollius H."/>
            <person name="Montfort J."/>
            <person name="Robinson-Rechavi M."/>
            <person name="Bucao C."/>
            <person name="Bouchez O."/>
            <person name="Gislard M."/>
            <person name="Lluch J."/>
            <person name="Milhes M."/>
            <person name="Lampietro C."/>
            <person name="Lopez Roques C."/>
            <person name="Donnadieu C."/>
            <person name="Braasch I."/>
            <person name="Desvignes T."/>
            <person name="Postlethwait J."/>
            <person name="Bobe J."/>
            <person name="Guiguen Y."/>
        </authorList>
    </citation>
    <scope>NUCLEOTIDE SEQUENCE</scope>
    <source>
        <strain evidence="10">M-15738</strain>
        <tissue evidence="10">Blood</tissue>
    </source>
</reference>
<dbReference type="GO" id="GO:0005634">
    <property type="term" value="C:nucleus"/>
    <property type="evidence" value="ECO:0007669"/>
    <property type="project" value="TreeGrafter"/>
</dbReference>
<evidence type="ECO:0000256" key="1">
    <source>
        <dbReference type="ARBA" id="ARBA00006692"/>
    </source>
</evidence>
<dbReference type="InterPro" id="IPR000719">
    <property type="entry name" value="Prot_kinase_dom"/>
</dbReference>
<dbReference type="Gene3D" id="1.10.510.10">
    <property type="entry name" value="Transferase(Phosphotransferase) domain 1"/>
    <property type="match status" value="1"/>
</dbReference>
<keyword evidence="2" id="KW-0723">Serine/threonine-protein kinase</keyword>
<accession>A0AAV6GK78</accession>
<comment type="caution">
    <text evidence="10">The sequence shown here is derived from an EMBL/GenBank/DDBJ whole genome shotgun (WGS) entry which is preliminary data.</text>
</comment>
<feature type="compositionally biased region" description="Basic and acidic residues" evidence="8">
    <location>
        <begin position="307"/>
        <end position="331"/>
    </location>
</feature>
<evidence type="ECO:0000256" key="5">
    <source>
        <dbReference type="ARBA" id="ARBA00022777"/>
    </source>
</evidence>
<evidence type="ECO:0000256" key="4">
    <source>
        <dbReference type="ARBA" id="ARBA00022741"/>
    </source>
</evidence>
<organism evidence="10 11">
    <name type="scientific">Alosa alosa</name>
    <name type="common">allis shad</name>
    <dbReference type="NCBI Taxonomy" id="278164"/>
    <lineage>
        <taxon>Eukaryota</taxon>
        <taxon>Metazoa</taxon>
        <taxon>Chordata</taxon>
        <taxon>Craniata</taxon>
        <taxon>Vertebrata</taxon>
        <taxon>Euteleostomi</taxon>
        <taxon>Actinopterygii</taxon>
        <taxon>Neopterygii</taxon>
        <taxon>Teleostei</taxon>
        <taxon>Clupei</taxon>
        <taxon>Clupeiformes</taxon>
        <taxon>Clupeoidei</taxon>
        <taxon>Clupeidae</taxon>
        <taxon>Alosa</taxon>
    </lineage>
</organism>
<feature type="compositionally biased region" description="Basic and acidic residues" evidence="8">
    <location>
        <begin position="290"/>
        <end position="300"/>
    </location>
</feature>
<keyword evidence="6 7" id="KW-0067">ATP-binding</keyword>
<dbReference type="EMBL" id="JADWDJ010000009">
    <property type="protein sequence ID" value="KAG5275618.1"/>
    <property type="molecule type" value="Genomic_DNA"/>
</dbReference>
<feature type="compositionally biased region" description="Basic and acidic residues" evidence="8">
    <location>
        <begin position="592"/>
        <end position="615"/>
    </location>
</feature>
<dbReference type="Pfam" id="PF00069">
    <property type="entry name" value="Pkinase"/>
    <property type="match status" value="1"/>
</dbReference>
<feature type="region of interest" description="Disordered" evidence="8">
    <location>
        <begin position="290"/>
        <end position="331"/>
    </location>
</feature>
<comment type="similarity">
    <text evidence="1">Belongs to the protein kinase superfamily. CAMK Ser/Thr protein kinase family.</text>
</comment>
<dbReference type="PROSITE" id="PS50011">
    <property type="entry name" value="PROTEIN_KINASE_DOM"/>
    <property type="match status" value="1"/>
</dbReference>
<feature type="compositionally biased region" description="Basic and acidic residues" evidence="8">
    <location>
        <begin position="179"/>
        <end position="215"/>
    </location>
</feature>
<sequence>MGGKEKTILNISNYESDRKLGVCKGISEGLSASGVEASGRMMFFRHLERVETMRCYWEQREQQFKAKKDDETFQLKNLKSQKKKKTPDDSDTAQALLSEEVQKLNKENFQCSYDDCNDAETSLSDFQVQESKETVELVSEKGKEKRETDAQLEQQLSEEVQKLNQENFQCSYDDLSDAEGSHSDLQLLERKETVDLVSDTDKEKRETDTPLEKQLSEVVQNLNQENFQRSYDDHNDAESSVSDMQLQESKETVDLVSEKDKEKRETDTPLEKQLSEVVQNLNQENIQCSYDDHNDAESSVRDMQLQESKETVDLVSEKDKERRETDTPLEKQLSEVVQNLNQENFQCSYDDGNDAESSVSDMQLQERKETVDLVSEKDKERRETDVQLEQQLSEEVQNLHCSCDDLGDAEGSHSDLQLQERRETVELVSEKDKEKKEIDTPLEKQLSEVVQNLNQENFQRSYDDHNDAESSVSDMQLRERKETVDLVSEKDKEKRETDAPLEKKIEKHDQEPGKHECETELEEAMQKHEAVKEEEIKKEESKDVDQPHTALLGSSQSSEAMLSSKRHLSQEYLQREEQKKSRKEEKEEEEEGKEKKEEEQQAAEVRNEAKTEEGKSTAASAGPPHVDVQDGEASTGEYIIDSSPPPPAPFEHRIVTTKTQQINAFYTINLDEILGGGRFGQVHKCVEKASGMTLAAKIIKARSQKEKDDVKNEIQVMNQLDHANLIQLYAAFESRYGITLVLEYVEGGELFDRIIDDSCNVTELDTVLFIRQISEGLQYMHRMYILHLDLKPENILCVSRETNKIKIIDFGLARRYKPREKLRVNFGTPEFLAPEVINYDFVSFPTDMWSLGVITYMLLSGLSPFLGDDDHETLNNILACQWSFEVAEFAQTSDEAKDFITRLLVKSKCWRMSASQSLKHPWLSDRGLHYRLYERQKQLDLSKDTPPPPAPES</sequence>
<feature type="compositionally biased region" description="Polar residues" evidence="8">
    <location>
        <begin position="217"/>
        <end position="229"/>
    </location>
</feature>
<name>A0AAV6GK78_9TELE</name>
<evidence type="ECO:0000259" key="9">
    <source>
        <dbReference type="PROSITE" id="PS50011"/>
    </source>
</evidence>
<feature type="compositionally biased region" description="Polar residues" evidence="8">
    <location>
        <begin position="238"/>
        <end position="247"/>
    </location>
</feature>
<feature type="compositionally biased region" description="Basic and acidic residues" evidence="8">
    <location>
        <begin position="248"/>
        <end position="272"/>
    </location>
</feature>
<dbReference type="PROSITE" id="PS00108">
    <property type="entry name" value="PROTEIN_KINASE_ST"/>
    <property type="match status" value="1"/>
</dbReference>
<evidence type="ECO:0000313" key="10">
    <source>
        <dbReference type="EMBL" id="KAG5275618.1"/>
    </source>
</evidence>
<dbReference type="FunFam" id="3.30.200.20:FF:000196">
    <property type="entry name" value="Myosin light chain kinase family, member 4"/>
    <property type="match status" value="1"/>
</dbReference>
<feature type="compositionally biased region" description="Basic and acidic residues" evidence="8">
    <location>
        <begin position="424"/>
        <end position="446"/>
    </location>
</feature>